<accession>A0ABV8KTA4</accession>
<organism evidence="2 3">
    <name type="scientific">Micromonospora zhanjiangensis</name>
    <dbReference type="NCBI Taxonomy" id="1522057"/>
    <lineage>
        <taxon>Bacteria</taxon>
        <taxon>Bacillati</taxon>
        <taxon>Actinomycetota</taxon>
        <taxon>Actinomycetes</taxon>
        <taxon>Micromonosporales</taxon>
        <taxon>Micromonosporaceae</taxon>
        <taxon>Micromonospora</taxon>
    </lineage>
</organism>
<gene>
    <name evidence="2" type="ORF">ACFOX0_25450</name>
</gene>
<evidence type="ECO:0000313" key="3">
    <source>
        <dbReference type="Proteomes" id="UP001595868"/>
    </source>
</evidence>
<dbReference type="Proteomes" id="UP001595868">
    <property type="component" value="Unassembled WGS sequence"/>
</dbReference>
<comment type="caution">
    <text evidence="2">The sequence shown here is derived from an EMBL/GenBank/DDBJ whole genome shotgun (WGS) entry which is preliminary data.</text>
</comment>
<reference evidence="3" key="1">
    <citation type="journal article" date="2019" name="Int. J. Syst. Evol. Microbiol.">
        <title>The Global Catalogue of Microorganisms (GCM) 10K type strain sequencing project: providing services to taxonomists for standard genome sequencing and annotation.</title>
        <authorList>
            <consortium name="The Broad Institute Genomics Platform"/>
            <consortium name="The Broad Institute Genome Sequencing Center for Infectious Disease"/>
            <person name="Wu L."/>
            <person name="Ma J."/>
        </authorList>
    </citation>
    <scope>NUCLEOTIDE SEQUENCE [LARGE SCALE GENOMIC DNA]</scope>
    <source>
        <strain evidence="3">2902at01</strain>
    </source>
</reference>
<dbReference type="EMBL" id="JBHSBN010000022">
    <property type="protein sequence ID" value="MFC4109263.1"/>
    <property type="molecule type" value="Genomic_DNA"/>
</dbReference>
<proteinExistence type="predicted"/>
<sequence length="182" mass="19911">MGRQTYPEQLSQRAAPVITGHVVRLMEGYSREIKVGQPVLVAVLTAAAVGRLLGALVASVLRFGGSSGGARRKFKELRKGPEFLVTPLRLRIRDNLLCEVEIHGHLPQTALEPHDHVQVTLRRQKDGLAPRVERIVNLTTGQLLTPRTPTLWSHLGPALVLQAMVGLTLIGLLCAWLFTRGG</sequence>
<keyword evidence="1" id="KW-1133">Transmembrane helix</keyword>
<feature type="transmembrane region" description="Helical" evidence="1">
    <location>
        <begin position="159"/>
        <end position="178"/>
    </location>
</feature>
<keyword evidence="1" id="KW-0472">Membrane</keyword>
<dbReference type="RefSeq" id="WP_377550445.1">
    <property type="nucleotide sequence ID" value="NZ_JBHSBN010000022.1"/>
</dbReference>
<evidence type="ECO:0000256" key="1">
    <source>
        <dbReference type="SAM" id="Phobius"/>
    </source>
</evidence>
<evidence type="ECO:0000313" key="2">
    <source>
        <dbReference type="EMBL" id="MFC4109263.1"/>
    </source>
</evidence>
<keyword evidence="1" id="KW-0812">Transmembrane</keyword>
<keyword evidence="3" id="KW-1185">Reference proteome</keyword>
<feature type="transmembrane region" description="Helical" evidence="1">
    <location>
        <begin position="39"/>
        <end position="61"/>
    </location>
</feature>
<name>A0ABV8KTA4_9ACTN</name>
<protein>
    <submittedName>
        <fullName evidence="2">Uncharacterized protein</fullName>
    </submittedName>
</protein>